<evidence type="ECO:0000313" key="1">
    <source>
        <dbReference type="EMBL" id="WMV50399.1"/>
    </source>
</evidence>
<keyword evidence="2" id="KW-1185">Reference proteome</keyword>
<gene>
    <name evidence="1" type="ORF">MTR67_043784</name>
</gene>
<protein>
    <submittedName>
        <fullName evidence="1">Uncharacterized protein</fullName>
    </submittedName>
</protein>
<name>A0AAF0US98_SOLVR</name>
<proteinExistence type="predicted"/>
<sequence>MKWSSQCVTKQFREAVPYRPTTQNAKRQKAKAKRR</sequence>
<reference evidence="1" key="1">
    <citation type="submission" date="2023-08" db="EMBL/GenBank/DDBJ databases">
        <title>A de novo genome assembly of Solanum verrucosum Schlechtendal, a Mexican diploid species geographically isolated from the other diploid A-genome species in potato relatives.</title>
        <authorList>
            <person name="Hosaka K."/>
        </authorList>
    </citation>
    <scope>NUCLEOTIDE SEQUENCE</scope>
    <source>
        <tissue evidence="1">Young leaves</tissue>
    </source>
</reference>
<accession>A0AAF0US98</accession>
<dbReference type="EMBL" id="CP133621">
    <property type="protein sequence ID" value="WMV50399.1"/>
    <property type="molecule type" value="Genomic_DNA"/>
</dbReference>
<dbReference type="Proteomes" id="UP001234989">
    <property type="component" value="Chromosome 10"/>
</dbReference>
<organism evidence="1 2">
    <name type="scientific">Solanum verrucosum</name>
    <dbReference type="NCBI Taxonomy" id="315347"/>
    <lineage>
        <taxon>Eukaryota</taxon>
        <taxon>Viridiplantae</taxon>
        <taxon>Streptophyta</taxon>
        <taxon>Embryophyta</taxon>
        <taxon>Tracheophyta</taxon>
        <taxon>Spermatophyta</taxon>
        <taxon>Magnoliopsida</taxon>
        <taxon>eudicotyledons</taxon>
        <taxon>Gunneridae</taxon>
        <taxon>Pentapetalae</taxon>
        <taxon>asterids</taxon>
        <taxon>lamiids</taxon>
        <taxon>Solanales</taxon>
        <taxon>Solanaceae</taxon>
        <taxon>Solanoideae</taxon>
        <taxon>Solaneae</taxon>
        <taxon>Solanum</taxon>
    </lineage>
</organism>
<evidence type="ECO:0000313" key="2">
    <source>
        <dbReference type="Proteomes" id="UP001234989"/>
    </source>
</evidence>
<dbReference type="AlphaFoldDB" id="A0AAF0US98"/>